<dbReference type="PATRIC" id="fig|1121448.10.peg.2606"/>
<dbReference type="InterPro" id="IPR000700">
    <property type="entry name" value="PAS-assoc_C"/>
</dbReference>
<dbReference type="InterPro" id="IPR029787">
    <property type="entry name" value="Nucleotide_cyclase"/>
</dbReference>
<reference evidence="9 10" key="1">
    <citation type="journal article" date="2013" name="J. Bacteriol.">
        <title>Roles of HynAB and Ech, the only two hydrogenases found in the model sulfate reducer Desulfovibrio gigas.</title>
        <authorList>
            <person name="Morais-Silva F.O."/>
            <person name="Santos C.I."/>
            <person name="Rodrigues R."/>
            <person name="Pereira I.A."/>
            <person name="Rodrigues-Pousada C."/>
        </authorList>
    </citation>
    <scope>NUCLEOTIDE SEQUENCE [LARGE SCALE GENOMIC DNA]</scope>
    <source>
        <strain evidence="10">ATCC 19364 / DSM 1382 / NCIMB 9332 / VKM B-1759</strain>
    </source>
</reference>
<dbReference type="Gene3D" id="3.20.20.450">
    <property type="entry name" value="EAL domain"/>
    <property type="match status" value="1"/>
</dbReference>
<dbReference type="PANTHER" id="PTHR44757:SF2">
    <property type="entry name" value="BIOFILM ARCHITECTURE MAINTENANCE PROTEIN MBAA"/>
    <property type="match status" value="1"/>
</dbReference>
<comment type="catalytic activity">
    <reaction evidence="1">
        <text>3',3'-c-di-GMP + H2O = 5'-phosphoguanylyl(3'-&gt;5')guanosine + H(+)</text>
        <dbReference type="Rhea" id="RHEA:24902"/>
        <dbReference type="ChEBI" id="CHEBI:15377"/>
        <dbReference type="ChEBI" id="CHEBI:15378"/>
        <dbReference type="ChEBI" id="CHEBI:58754"/>
        <dbReference type="ChEBI" id="CHEBI:58805"/>
        <dbReference type="EC" id="3.1.4.52"/>
    </reaction>
    <physiologicalReaction direction="left-to-right" evidence="1">
        <dbReference type="Rhea" id="RHEA:24903"/>
    </physiologicalReaction>
</comment>
<evidence type="ECO:0000259" key="7">
    <source>
        <dbReference type="PROSITE" id="PS50885"/>
    </source>
</evidence>
<dbReference type="PROSITE" id="PS50885">
    <property type="entry name" value="HAMP"/>
    <property type="match status" value="1"/>
</dbReference>
<feature type="domain" description="GGDEF" evidence="8">
    <location>
        <begin position="599"/>
        <end position="732"/>
    </location>
</feature>
<evidence type="ECO:0000313" key="9">
    <source>
        <dbReference type="EMBL" id="AGW14384.1"/>
    </source>
</evidence>
<dbReference type="Gene3D" id="6.10.340.10">
    <property type="match status" value="1"/>
</dbReference>
<dbReference type="GO" id="GO:0016020">
    <property type="term" value="C:membrane"/>
    <property type="evidence" value="ECO:0007669"/>
    <property type="project" value="InterPro"/>
</dbReference>
<dbReference type="Gene3D" id="3.30.70.270">
    <property type="match status" value="1"/>
</dbReference>
<keyword evidence="10" id="KW-1185">Reference proteome</keyword>
<dbReference type="InterPro" id="IPR043128">
    <property type="entry name" value="Rev_trsase/Diguanyl_cyclase"/>
</dbReference>
<dbReference type="Pfam" id="PF00672">
    <property type="entry name" value="HAMP"/>
    <property type="match status" value="1"/>
</dbReference>
<dbReference type="SUPFAM" id="SSF158472">
    <property type="entry name" value="HAMP domain-like"/>
    <property type="match status" value="1"/>
</dbReference>
<feature type="domain" description="PAC" evidence="5">
    <location>
        <begin position="514"/>
        <end position="566"/>
    </location>
</feature>
<dbReference type="Pfam" id="PF00563">
    <property type="entry name" value="EAL"/>
    <property type="match status" value="1"/>
</dbReference>
<dbReference type="SMART" id="SM00267">
    <property type="entry name" value="GGDEF"/>
    <property type="match status" value="1"/>
</dbReference>
<feature type="coiled-coil region" evidence="2">
    <location>
        <begin position="394"/>
        <end position="421"/>
    </location>
</feature>
<dbReference type="SMART" id="SM00091">
    <property type="entry name" value="PAS"/>
    <property type="match status" value="2"/>
</dbReference>
<dbReference type="GO" id="GO:0071111">
    <property type="term" value="F:cyclic-guanylate-specific phosphodiesterase activity"/>
    <property type="evidence" value="ECO:0007669"/>
    <property type="project" value="UniProtKB-EC"/>
</dbReference>
<dbReference type="PANTHER" id="PTHR44757">
    <property type="entry name" value="DIGUANYLATE CYCLASE DGCP"/>
    <property type="match status" value="1"/>
</dbReference>
<dbReference type="PROSITE" id="PS50113">
    <property type="entry name" value="PAC"/>
    <property type="match status" value="1"/>
</dbReference>
<dbReference type="SUPFAM" id="SSF55785">
    <property type="entry name" value="PYP-like sensor domain (PAS domain)"/>
    <property type="match status" value="2"/>
</dbReference>
<dbReference type="HOGENOM" id="CLU_000445_70_46_7"/>
<dbReference type="SUPFAM" id="SSF141868">
    <property type="entry name" value="EAL domain-like"/>
    <property type="match status" value="1"/>
</dbReference>
<dbReference type="InterPro" id="IPR000014">
    <property type="entry name" value="PAS"/>
</dbReference>
<dbReference type="InterPro" id="IPR013767">
    <property type="entry name" value="PAS_fold"/>
</dbReference>
<dbReference type="Gene3D" id="3.30.450.20">
    <property type="entry name" value="PAS domain"/>
    <property type="match status" value="2"/>
</dbReference>
<dbReference type="InterPro" id="IPR035919">
    <property type="entry name" value="EAL_sf"/>
</dbReference>
<feature type="domain" description="HAMP" evidence="7">
    <location>
        <begin position="198"/>
        <end position="254"/>
    </location>
</feature>
<dbReference type="CDD" id="cd00130">
    <property type="entry name" value="PAS"/>
    <property type="match status" value="2"/>
</dbReference>
<gene>
    <name evidence="9" type="ORF">DGI_2653</name>
</gene>
<evidence type="ECO:0000313" key="10">
    <source>
        <dbReference type="Proteomes" id="UP000016587"/>
    </source>
</evidence>
<dbReference type="eggNOG" id="COG5001">
    <property type="taxonomic scope" value="Bacteria"/>
</dbReference>
<dbReference type="InterPro" id="IPR035965">
    <property type="entry name" value="PAS-like_dom_sf"/>
</dbReference>
<evidence type="ECO:0000256" key="2">
    <source>
        <dbReference type="SAM" id="Coils"/>
    </source>
</evidence>
<dbReference type="Pfam" id="PF00990">
    <property type="entry name" value="GGDEF"/>
    <property type="match status" value="1"/>
</dbReference>
<dbReference type="CDD" id="cd01948">
    <property type="entry name" value="EAL"/>
    <property type="match status" value="1"/>
</dbReference>
<proteinExistence type="predicted"/>
<name>T2GDX7_MEGG1</name>
<reference evidence="10" key="2">
    <citation type="submission" date="2013-07" db="EMBL/GenBank/DDBJ databases">
        <authorList>
            <person name="Morais-Silva F.O."/>
            <person name="Rezende A.M."/>
            <person name="Pimentel C."/>
            <person name="Resende D.M."/>
            <person name="Santos C.I."/>
            <person name="Clemente C."/>
            <person name="de Oliveira L.M."/>
            <person name="da Silva S.M."/>
            <person name="Costa D.A."/>
            <person name="Varela-Raposo A."/>
            <person name="Horacio E.C.A."/>
            <person name="Matos M."/>
            <person name="Flores O."/>
            <person name="Ruiz J.C."/>
            <person name="Rodrigues-Pousada C."/>
        </authorList>
    </citation>
    <scope>NUCLEOTIDE SEQUENCE [LARGE SCALE GENOMIC DNA]</scope>
    <source>
        <strain evidence="10">ATCC 19364 / DSM 1382 / NCIMB 9332 / VKM B-1759</strain>
    </source>
</reference>
<sequence>MRHSRLFRRTLAFMVTVFGVMALASSLISGIHISNELQKEYASKALALAVSLAESDMYTLLQQDVIVVQSRIDTCLEIEGVAYVLVADEHGRVLAHTVAPGPSPAVLAEVASFAAIAPGQGTSRVVELKRGILPLDGSPARTSIHAVWPILHGLGGAVHVGMDKASIHGHFWSAFLAQQVVILGLFLASAAAAWLFVRSISRPLIRLSEYSNRVAAHDFSVLLEQVVDLKAQDEVGELARSMRSMAGELAQHIEILSHKAQSATDELEDALAYLSAIINSMPNGLLVVDSRGIITRFNKAFLGMLQLDERLVLGRPCMEVLGARPTQELGLLGRGAPPDACSVGAGPNFAVKEIELAQPGRTLPVEVSTVCLRLHEDRAILCVFRDITERKQNYEISRRAQEDLERKVEERTRELSHANALLKLEAAERSMVGEALRKAEARYRSIFEKAVEGIFQISTEGRYLAANPALARIFGYDSPDEFMTAVAMAPERHFVDPESHREFLRRIEVFGQIKEFQTRIKRVDGVLVWISSNGHKVTDRTGETLYFEGSVEDMTVRREMENALRQQAFHDPLTGLPNRMLFQDHLQLALERSKRRRDYLFAVLYMDLDRFKVINDSLGHETGDELLKAVARNLEVCVRATDTVARFGGDEFAILLEEIDAPREAVKIARRILEEVAQPLMLSGHEVFTTASMGIVLVTDGYERPDSILRDADTAMYKAKEQGKARFKVFNQKMHEQALRIMELESELRRAVERREIQVYYQPIVDLARQRIHGFEALSRWIHPRHGFIPPSEFIPLAEDTGLIAPLGAEVLRTACTTLLAWHQLFMANGLTEEADLPRMSVNISGKQFLQPSLVGEIQAILAETGLDPQYLTLEITENVLMINAEGAGSMLAKLKRLGVCVSMDDFGTGYSSLSYLRQFPIDHIKIDRGFVSSCDEDAESFAIIKTVLSLGAALGMEVVAEGVETVGQLGLLVDKGCQYGQGYLFSRPLPPEEMKAFIMQHMTSPHAAFDELTRQR</sequence>
<dbReference type="SMART" id="SM00086">
    <property type="entry name" value="PAC"/>
    <property type="match status" value="2"/>
</dbReference>
<evidence type="ECO:0000259" key="4">
    <source>
        <dbReference type="PROSITE" id="PS50112"/>
    </source>
</evidence>
<dbReference type="CDD" id="cd06225">
    <property type="entry name" value="HAMP"/>
    <property type="match status" value="1"/>
</dbReference>
<dbReference type="GO" id="GO:0007165">
    <property type="term" value="P:signal transduction"/>
    <property type="evidence" value="ECO:0007669"/>
    <property type="project" value="InterPro"/>
</dbReference>
<dbReference type="FunFam" id="3.30.70.270:FF:000001">
    <property type="entry name" value="Diguanylate cyclase domain protein"/>
    <property type="match status" value="1"/>
</dbReference>
<dbReference type="GO" id="GO:0071732">
    <property type="term" value="P:cellular response to nitric oxide"/>
    <property type="evidence" value="ECO:0007669"/>
    <property type="project" value="UniProtKB-ARBA"/>
</dbReference>
<dbReference type="STRING" id="1121448.DGI_2653"/>
<dbReference type="SUPFAM" id="SSF55073">
    <property type="entry name" value="Nucleotide cyclase"/>
    <property type="match status" value="1"/>
</dbReference>
<dbReference type="PROSITE" id="PS50887">
    <property type="entry name" value="GGDEF"/>
    <property type="match status" value="1"/>
</dbReference>
<dbReference type="InterPro" id="IPR003660">
    <property type="entry name" value="HAMP_dom"/>
</dbReference>
<accession>T2GDX7</accession>
<keyword evidence="3" id="KW-0812">Transmembrane</keyword>
<dbReference type="InterPro" id="IPR052155">
    <property type="entry name" value="Biofilm_reg_signaling"/>
</dbReference>
<dbReference type="PROSITE" id="PS50112">
    <property type="entry name" value="PAS"/>
    <property type="match status" value="2"/>
</dbReference>
<dbReference type="NCBIfam" id="TIGR00254">
    <property type="entry name" value="GGDEF"/>
    <property type="match status" value="1"/>
</dbReference>
<dbReference type="OrthoDB" id="7673416at2"/>
<dbReference type="CDD" id="cd01949">
    <property type="entry name" value="GGDEF"/>
    <property type="match status" value="1"/>
</dbReference>
<dbReference type="PROSITE" id="PS50883">
    <property type="entry name" value="EAL"/>
    <property type="match status" value="1"/>
</dbReference>
<keyword evidence="2" id="KW-0175">Coiled coil</keyword>
<organism evidence="9 10">
    <name type="scientific">Megalodesulfovibrio gigas (strain ATCC 19364 / DSM 1382 / NCIMB 9332 / VKM B-1759)</name>
    <name type="common">Desulfovibrio gigas</name>
    <dbReference type="NCBI Taxonomy" id="1121448"/>
    <lineage>
        <taxon>Bacteria</taxon>
        <taxon>Pseudomonadati</taxon>
        <taxon>Thermodesulfobacteriota</taxon>
        <taxon>Desulfovibrionia</taxon>
        <taxon>Desulfovibrionales</taxon>
        <taxon>Desulfovibrionaceae</taxon>
        <taxon>Megalodesulfovibrio</taxon>
    </lineage>
</organism>
<dbReference type="SMART" id="SM00052">
    <property type="entry name" value="EAL"/>
    <property type="match status" value="1"/>
</dbReference>
<dbReference type="Proteomes" id="UP000016587">
    <property type="component" value="Chromosome"/>
</dbReference>
<evidence type="ECO:0000259" key="6">
    <source>
        <dbReference type="PROSITE" id="PS50883"/>
    </source>
</evidence>
<dbReference type="SMART" id="SM00304">
    <property type="entry name" value="HAMP"/>
    <property type="match status" value="1"/>
</dbReference>
<dbReference type="Pfam" id="PF00989">
    <property type="entry name" value="PAS"/>
    <property type="match status" value="2"/>
</dbReference>
<dbReference type="NCBIfam" id="TIGR00229">
    <property type="entry name" value="sensory_box"/>
    <property type="match status" value="2"/>
</dbReference>
<dbReference type="InterPro" id="IPR000160">
    <property type="entry name" value="GGDEF_dom"/>
</dbReference>
<evidence type="ECO:0000256" key="1">
    <source>
        <dbReference type="ARBA" id="ARBA00051114"/>
    </source>
</evidence>
<dbReference type="GO" id="GO:0006355">
    <property type="term" value="P:regulation of DNA-templated transcription"/>
    <property type="evidence" value="ECO:0007669"/>
    <property type="project" value="InterPro"/>
</dbReference>
<keyword evidence="3" id="KW-0472">Membrane</keyword>
<dbReference type="InterPro" id="IPR001610">
    <property type="entry name" value="PAC"/>
</dbReference>
<dbReference type="RefSeq" id="WP_021761397.1">
    <property type="nucleotide sequence ID" value="NC_022444.1"/>
</dbReference>
<evidence type="ECO:0000259" key="8">
    <source>
        <dbReference type="PROSITE" id="PS50887"/>
    </source>
</evidence>
<dbReference type="InterPro" id="IPR001633">
    <property type="entry name" value="EAL_dom"/>
</dbReference>
<feature type="domain" description="PAS" evidence="4">
    <location>
        <begin position="270"/>
        <end position="315"/>
    </location>
</feature>
<dbReference type="KEGG" id="dgg:DGI_2653"/>
<keyword evidence="3" id="KW-1133">Transmembrane helix</keyword>
<evidence type="ECO:0000256" key="3">
    <source>
        <dbReference type="SAM" id="Phobius"/>
    </source>
</evidence>
<feature type="transmembrane region" description="Helical" evidence="3">
    <location>
        <begin position="171"/>
        <end position="197"/>
    </location>
</feature>
<evidence type="ECO:0000259" key="5">
    <source>
        <dbReference type="PROSITE" id="PS50113"/>
    </source>
</evidence>
<dbReference type="EMBL" id="CP006585">
    <property type="protein sequence ID" value="AGW14384.1"/>
    <property type="molecule type" value="Genomic_DNA"/>
</dbReference>
<feature type="domain" description="PAS" evidence="4">
    <location>
        <begin position="439"/>
        <end position="508"/>
    </location>
</feature>
<dbReference type="AlphaFoldDB" id="T2GDX7"/>
<protein>
    <submittedName>
        <fullName evidence="9">Putative sensory box protein</fullName>
    </submittedName>
</protein>
<feature type="domain" description="EAL" evidence="6">
    <location>
        <begin position="741"/>
        <end position="1003"/>
    </location>
</feature>
<dbReference type="FunFam" id="3.20.20.450:FF:000001">
    <property type="entry name" value="Cyclic di-GMP phosphodiesterase yahA"/>
    <property type="match status" value="1"/>
</dbReference>